<feature type="domain" description="Chromatin assembly factor 1 p150 subunit acidic region" evidence="8">
    <location>
        <begin position="187"/>
        <end position="325"/>
    </location>
</feature>
<keyword evidence="3" id="KW-0227">DNA damage</keyword>
<feature type="compositionally biased region" description="Basic and acidic residues" evidence="7">
    <location>
        <begin position="110"/>
        <end position="129"/>
    </location>
</feature>
<evidence type="ECO:0000259" key="8">
    <source>
        <dbReference type="Pfam" id="PF11600"/>
    </source>
</evidence>
<gene>
    <name evidence="11" type="primary">LOC108562493</name>
</gene>
<accession>A0ABM1MPF4</accession>
<name>A0ABM1MPF4_NICVS</name>
<evidence type="ECO:0000256" key="1">
    <source>
        <dbReference type="ARBA" id="ARBA00004123"/>
    </source>
</evidence>
<evidence type="ECO:0000256" key="4">
    <source>
        <dbReference type="ARBA" id="ARBA00023186"/>
    </source>
</evidence>
<feature type="compositionally biased region" description="Polar residues" evidence="7">
    <location>
        <begin position="86"/>
        <end position="103"/>
    </location>
</feature>
<feature type="compositionally biased region" description="Low complexity" evidence="7">
    <location>
        <begin position="148"/>
        <end position="158"/>
    </location>
</feature>
<dbReference type="InterPro" id="IPR021644">
    <property type="entry name" value="CAF-1_p150_acidic"/>
</dbReference>
<feature type="compositionally biased region" description="Basic and acidic residues" evidence="7">
    <location>
        <begin position="181"/>
        <end position="285"/>
    </location>
</feature>
<dbReference type="PANTHER" id="PTHR15272">
    <property type="entry name" value="CHROMATIN ASSEMBLY FACTOR 1 SUBUNIT A CAF-1 SUBUNIT A"/>
    <property type="match status" value="1"/>
</dbReference>
<keyword evidence="4" id="KW-0143">Chaperone</keyword>
<evidence type="ECO:0000313" key="11">
    <source>
        <dbReference type="RefSeq" id="XP_017776454.1"/>
    </source>
</evidence>
<protein>
    <submittedName>
        <fullName evidence="11">Chromatin assembly factor 1 subunit A isoform X2</fullName>
    </submittedName>
</protein>
<dbReference type="GeneID" id="108562493"/>
<proteinExistence type="predicted"/>
<organism evidence="10 11">
    <name type="scientific">Nicrophorus vespilloides</name>
    <name type="common">Boreal carrion beetle</name>
    <dbReference type="NCBI Taxonomy" id="110193"/>
    <lineage>
        <taxon>Eukaryota</taxon>
        <taxon>Metazoa</taxon>
        <taxon>Ecdysozoa</taxon>
        <taxon>Arthropoda</taxon>
        <taxon>Hexapoda</taxon>
        <taxon>Insecta</taxon>
        <taxon>Pterygota</taxon>
        <taxon>Neoptera</taxon>
        <taxon>Endopterygota</taxon>
        <taxon>Coleoptera</taxon>
        <taxon>Polyphaga</taxon>
        <taxon>Staphyliniformia</taxon>
        <taxon>Silphidae</taxon>
        <taxon>Nicrophorinae</taxon>
        <taxon>Nicrophorus</taxon>
    </lineage>
</organism>
<feature type="region of interest" description="Disordered" evidence="7">
    <location>
        <begin position="444"/>
        <end position="475"/>
    </location>
</feature>
<keyword evidence="2" id="KW-0235">DNA replication</keyword>
<comment type="subcellular location">
    <subcellularLocation>
        <location evidence="1">Nucleus</location>
    </subcellularLocation>
</comment>
<feature type="compositionally biased region" description="Acidic residues" evidence="7">
    <location>
        <begin position="130"/>
        <end position="141"/>
    </location>
</feature>
<sequence length="672" mass="79245">MFGLPLYSDFIQGSALRTWNCVSNIANFIWFKFANLKEESIMPRSRRRHHSRSRSRSRSHSHDKDRDVKRRKIESFDSPHHRRSMSSEPEVSETNKTTDQNIEQIDEQTNDEKKLSSDVFKHPADSVDIDKEESDDSESDEDCKIDLDSSTTSDLNSSIQSLKAADANLSAKALSPKQLQKRMESDKRRMEQQKLREEREKKKQEERDERERKRQEERDEKKKVKEKLKQEKEDLKKIELEQKMQSKKEKEEKEEQKRKEKEQEKLKKQQEIDEKNREKQKMEEKKQKAAAAFAKFFVPKKETRAEIAEEKNCKFMPFEVKSDMRLAPIIRKSLTDEDKEDFLKSLDLQNAEQLYFYELKKGKVVGKSSKTWHYDEPLDDVILLDDLGESIIEPKLDRMKAKFLKFHENKRPAYFGTWRKKSKFISPKNPLSMDKELLNYEIDSEEEWEDEVDGESIAGSDDEDKDNESENDNDYEVDNEFFVEHAYLSDGEGCDDEDEEKVSPDAMKAKLHLMRKQFDEEMKSKTQKIKPRLIGCVWYDSDKKVDDAIDKFLQPLSIITNNNIIIKKRSDFIVNSKREKKGLDVELIPDLIRLVHGNGRKGTAIVKEFLEFLKSKNVTVTASQVKTNLKQIAEWAKVPNEKNKMCWIVKEDVRMKHNVELQLPNKWEHVTI</sequence>
<dbReference type="PANTHER" id="PTHR15272:SF0">
    <property type="entry name" value="CHROMATIN ASSEMBLY FACTOR 1 SUBUNIT A"/>
    <property type="match status" value="1"/>
</dbReference>
<evidence type="ECO:0000313" key="10">
    <source>
        <dbReference type="Proteomes" id="UP000695000"/>
    </source>
</evidence>
<evidence type="ECO:0000256" key="7">
    <source>
        <dbReference type="SAM" id="MobiDB-lite"/>
    </source>
</evidence>
<keyword evidence="10" id="KW-1185">Reference proteome</keyword>
<evidence type="ECO:0000259" key="9">
    <source>
        <dbReference type="Pfam" id="PF12253"/>
    </source>
</evidence>
<dbReference type="Proteomes" id="UP000695000">
    <property type="component" value="Unplaced"/>
</dbReference>
<feature type="region of interest" description="Disordered" evidence="7">
    <location>
        <begin position="42"/>
        <end position="285"/>
    </location>
</feature>
<evidence type="ECO:0000256" key="6">
    <source>
        <dbReference type="ARBA" id="ARBA00023242"/>
    </source>
</evidence>
<feature type="domain" description="Chromatin assembly factor 1 subunit A dimerization" evidence="9">
    <location>
        <begin position="402"/>
        <end position="473"/>
    </location>
</feature>
<keyword evidence="6" id="KW-0539">Nucleus</keyword>
<evidence type="ECO:0000256" key="3">
    <source>
        <dbReference type="ARBA" id="ARBA00022763"/>
    </source>
</evidence>
<keyword evidence="5" id="KW-0234">DNA repair</keyword>
<reference evidence="11" key="1">
    <citation type="submission" date="2025-08" db="UniProtKB">
        <authorList>
            <consortium name="RefSeq"/>
        </authorList>
    </citation>
    <scope>IDENTIFICATION</scope>
    <source>
        <tissue evidence="11">Whole Larva</tissue>
    </source>
</reference>
<dbReference type="Pfam" id="PF11600">
    <property type="entry name" value="CAF1A_acidic"/>
    <property type="match status" value="1"/>
</dbReference>
<feature type="compositionally biased region" description="Basic residues" evidence="7">
    <location>
        <begin position="44"/>
        <end position="59"/>
    </location>
</feature>
<evidence type="ECO:0000256" key="5">
    <source>
        <dbReference type="ARBA" id="ARBA00023204"/>
    </source>
</evidence>
<evidence type="ECO:0000256" key="2">
    <source>
        <dbReference type="ARBA" id="ARBA00022705"/>
    </source>
</evidence>
<feature type="compositionally biased region" description="Basic and acidic residues" evidence="7">
    <location>
        <begin position="60"/>
        <end position="79"/>
    </location>
</feature>
<dbReference type="InterPro" id="IPR022043">
    <property type="entry name" value="CAF1A_DD"/>
</dbReference>
<dbReference type="RefSeq" id="XP_017776454.1">
    <property type="nucleotide sequence ID" value="XM_017920965.1"/>
</dbReference>
<dbReference type="Pfam" id="PF12253">
    <property type="entry name" value="CAF1A_dimeriz"/>
    <property type="match status" value="1"/>
</dbReference>